<dbReference type="SUPFAM" id="SSF56112">
    <property type="entry name" value="Protein kinase-like (PK-like)"/>
    <property type="match status" value="1"/>
</dbReference>
<keyword evidence="3" id="KW-1185">Reference proteome</keyword>
<evidence type="ECO:0000313" key="3">
    <source>
        <dbReference type="Proteomes" id="UP000019376"/>
    </source>
</evidence>
<evidence type="ECO:0000313" key="2">
    <source>
        <dbReference type="EMBL" id="EPS31004.1"/>
    </source>
</evidence>
<dbReference type="EMBL" id="KB644412">
    <property type="protein sequence ID" value="EPS31004.1"/>
    <property type="molecule type" value="Genomic_DNA"/>
</dbReference>
<accession>S7ZL07</accession>
<dbReference type="InterPro" id="IPR051678">
    <property type="entry name" value="AGP_Transferase"/>
</dbReference>
<dbReference type="AlphaFoldDB" id="S7ZL07"/>
<dbReference type="PANTHER" id="PTHR21310">
    <property type="entry name" value="AMINOGLYCOSIDE PHOSPHOTRANSFERASE-RELATED-RELATED"/>
    <property type="match status" value="1"/>
</dbReference>
<dbReference type="PANTHER" id="PTHR21310:SF58">
    <property type="entry name" value="AMINOGLYCOSIDE PHOSPHOTRANSFERASE DOMAIN-CONTAINING PROTEIN"/>
    <property type="match status" value="1"/>
</dbReference>
<organism evidence="2 3">
    <name type="scientific">Penicillium oxalicum (strain 114-2 / CGMCC 5302)</name>
    <name type="common">Penicillium decumbens</name>
    <dbReference type="NCBI Taxonomy" id="933388"/>
    <lineage>
        <taxon>Eukaryota</taxon>
        <taxon>Fungi</taxon>
        <taxon>Dikarya</taxon>
        <taxon>Ascomycota</taxon>
        <taxon>Pezizomycotina</taxon>
        <taxon>Eurotiomycetes</taxon>
        <taxon>Eurotiomycetidae</taxon>
        <taxon>Eurotiales</taxon>
        <taxon>Aspergillaceae</taxon>
        <taxon>Penicillium</taxon>
    </lineage>
</organism>
<dbReference type="Gene3D" id="3.90.1200.10">
    <property type="match status" value="1"/>
</dbReference>
<reference evidence="2 3" key="1">
    <citation type="journal article" date="2013" name="PLoS ONE">
        <title>Genomic and secretomic analyses reveal unique features of the lignocellulolytic enzyme system of Penicillium decumbens.</title>
        <authorList>
            <person name="Liu G."/>
            <person name="Zhang L."/>
            <person name="Wei X."/>
            <person name="Zou G."/>
            <person name="Qin Y."/>
            <person name="Ma L."/>
            <person name="Li J."/>
            <person name="Zheng H."/>
            <person name="Wang S."/>
            <person name="Wang C."/>
            <person name="Xun L."/>
            <person name="Zhao G.-P."/>
            <person name="Zhou Z."/>
            <person name="Qu Y."/>
        </authorList>
    </citation>
    <scope>NUCLEOTIDE SEQUENCE [LARGE SCALE GENOMIC DNA]</scope>
    <source>
        <strain evidence="3">114-2 / CGMCC 5302</strain>
    </source>
</reference>
<dbReference type="Pfam" id="PF01636">
    <property type="entry name" value="APH"/>
    <property type="match status" value="1"/>
</dbReference>
<dbReference type="Proteomes" id="UP000019376">
    <property type="component" value="Unassembled WGS sequence"/>
</dbReference>
<dbReference type="OrthoDB" id="5404599at2759"/>
<dbReference type="InterPro" id="IPR011009">
    <property type="entry name" value="Kinase-like_dom_sf"/>
</dbReference>
<evidence type="ECO:0000259" key="1">
    <source>
        <dbReference type="Pfam" id="PF01636"/>
    </source>
</evidence>
<proteinExistence type="predicted"/>
<protein>
    <recommendedName>
        <fullName evidence="1">Aminoglycoside phosphotransferase domain-containing protein</fullName>
    </recommendedName>
</protein>
<dbReference type="InterPro" id="IPR002575">
    <property type="entry name" value="Aminoglycoside_PTrfase"/>
</dbReference>
<dbReference type="HOGENOM" id="CLU_061423_0_0_1"/>
<name>S7ZL07_PENO1</name>
<gene>
    <name evidence="2" type="ORF">PDE_05958</name>
</gene>
<dbReference type="PhylomeDB" id="S7ZL07"/>
<sequence length="318" mass="36427">MALNHPDQPHITESIREISDNSWLISSEFLLAHYPSPPPAENISADHTCWSDSNGGHFMLSPAPEPLPDSRPLSEYSPHLPRVYAIGNSTAVWRAGEAFIKVHTIYSPLLTREHVTLRFLKDRQPQGFTFPEVYRHFEVDNRYFMIVSKVPGQLLDEAWPSMDETLREYYIGKMANICHYLARWKGDTISGVDGNSLQEWYLRKGNDDSADAVTPEQLTKNCTAMEMDVSNLVFYHCDLGPTNLLVDPSTSALGIIDWEIAGYVPIEWVRTKFRLSPGIDFTYTDDASKTDWRRRVAQRLEKMGYRDVVDAFFKFQKS</sequence>
<dbReference type="eggNOG" id="ENOG502SNB9">
    <property type="taxonomic scope" value="Eukaryota"/>
</dbReference>
<feature type="domain" description="Aminoglycoside phosphotransferase" evidence="1">
    <location>
        <begin position="97"/>
        <end position="265"/>
    </location>
</feature>